<dbReference type="GO" id="GO:0016746">
    <property type="term" value="F:acyltransferase activity"/>
    <property type="evidence" value="ECO:0007669"/>
    <property type="project" value="UniProtKB-KW"/>
</dbReference>
<dbReference type="AlphaFoldDB" id="A0A1I0Y993"/>
<feature type="transmembrane region" description="Helical" evidence="1">
    <location>
        <begin position="269"/>
        <end position="291"/>
    </location>
</feature>
<proteinExistence type="predicted"/>
<feature type="transmembrane region" description="Helical" evidence="1">
    <location>
        <begin position="342"/>
        <end position="364"/>
    </location>
</feature>
<evidence type="ECO:0000256" key="1">
    <source>
        <dbReference type="SAM" id="Phobius"/>
    </source>
</evidence>
<feature type="transmembrane region" description="Helical" evidence="1">
    <location>
        <begin position="126"/>
        <end position="148"/>
    </location>
</feature>
<keyword evidence="3" id="KW-0808">Transferase</keyword>
<dbReference type="Proteomes" id="UP000198790">
    <property type="component" value="Unassembled WGS sequence"/>
</dbReference>
<dbReference type="EMBL" id="FOKK01000004">
    <property type="protein sequence ID" value="SFB08743.1"/>
    <property type="molecule type" value="Genomic_DNA"/>
</dbReference>
<keyword evidence="1" id="KW-1133">Transmembrane helix</keyword>
<name>A0A1I0Y993_9BACT</name>
<gene>
    <name evidence="3" type="ORF">SAMN04489723_104131</name>
</gene>
<feature type="transmembrane region" description="Helical" evidence="1">
    <location>
        <begin position="243"/>
        <end position="263"/>
    </location>
</feature>
<feature type="domain" description="DUF5009" evidence="2">
    <location>
        <begin position="13"/>
        <end position="112"/>
    </location>
</feature>
<keyword evidence="1" id="KW-0812">Transmembrane</keyword>
<evidence type="ECO:0000313" key="4">
    <source>
        <dbReference type="Proteomes" id="UP000198790"/>
    </source>
</evidence>
<evidence type="ECO:0000259" key="2">
    <source>
        <dbReference type="Pfam" id="PF16401"/>
    </source>
</evidence>
<organism evidence="3 4">
    <name type="scientific">Algoriphagus aquimarinus</name>
    <dbReference type="NCBI Taxonomy" id="237018"/>
    <lineage>
        <taxon>Bacteria</taxon>
        <taxon>Pseudomonadati</taxon>
        <taxon>Bacteroidota</taxon>
        <taxon>Cytophagia</taxon>
        <taxon>Cytophagales</taxon>
        <taxon>Cyclobacteriaceae</taxon>
        <taxon>Algoriphagus</taxon>
    </lineage>
</organism>
<dbReference type="PANTHER" id="PTHR31061">
    <property type="entry name" value="LD22376P"/>
    <property type="match status" value="1"/>
</dbReference>
<reference evidence="3 4" key="1">
    <citation type="submission" date="2016-10" db="EMBL/GenBank/DDBJ databases">
        <authorList>
            <person name="de Groot N.N."/>
        </authorList>
    </citation>
    <scope>NUCLEOTIDE SEQUENCE [LARGE SCALE GENOMIC DNA]</scope>
    <source>
        <strain evidence="3 4">DSM 23399</strain>
    </source>
</reference>
<dbReference type="RefSeq" id="WP_092895547.1">
    <property type="nucleotide sequence ID" value="NZ_FOKK01000004.1"/>
</dbReference>
<accession>A0A1I0Y993</accession>
<feature type="transmembrane region" description="Helical" evidence="1">
    <location>
        <begin position="60"/>
        <end position="80"/>
    </location>
</feature>
<dbReference type="PANTHER" id="PTHR31061:SF24">
    <property type="entry name" value="LD22376P"/>
    <property type="match status" value="1"/>
</dbReference>
<dbReference type="InterPro" id="IPR032176">
    <property type="entry name" value="DUF5009"/>
</dbReference>
<dbReference type="OrthoDB" id="9788724at2"/>
<feature type="transmembrane region" description="Helical" evidence="1">
    <location>
        <begin position="155"/>
        <end position="174"/>
    </location>
</feature>
<sequence>MALTLTTNSKRLVSIDALRGFDMLMICGADAFFSSLEGKTTWGWLNGLALQFEHPEWVGFTFYDFIFPLFLFISGVSIPFSLSKAQELHISKKEIYRKSFIRMLILIGFGLLVKNAPFPFFDWEQIRLGSVLGRIGIAGFITTLLCLNFDSKKRLVVVGGILLLYYAAVFLIPVPGFGAGDLSFEGNFVGWFDRSFLPGRLLQGQYDELGILTTFPAICLTILGAFGGEILKKDSLSQYQKLKQILLTSLICMVIALVWSLHFPIFKRLWTSSFILLTSGMSFLFLGIFYWIIDILKFQKWSFFFVVIGMNSLTIYLIYRFVNFRYTSRLLFEGLYKPLGENWQPVMESLGSLLLVWLFLYFLYRKKIFFKV</sequence>
<protein>
    <submittedName>
        <fullName evidence="3">Predicted acyltransferase</fullName>
    </submittedName>
</protein>
<dbReference type="STRING" id="237018.SAMN04489723_104131"/>
<feature type="transmembrane region" description="Helical" evidence="1">
    <location>
        <begin position="100"/>
        <end position="120"/>
    </location>
</feature>
<keyword evidence="3" id="KW-0012">Acyltransferase</keyword>
<keyword evidence="1" id="KW-0472">Membrane</keyword>
<dbReference type="Pfam" id="PF16401">
    <property type="entry name" value="DUF5009"/>
    <property type="match status" value="1"/>
</dbReference>
<feature type="transmembrane region" description="Helical" evidence="1">
    <location>
        <begin position="303"/>
        <end position="322"/>
    </location>
</feature>
<keyword evidence="4" id="KW-1185">Reference proteome</keyword>
<evidence type="ECO:0000313" key="3">
    <source>
        <dbReference type="EMBL" id="SFB08743.1"/>
    </source>
</evidence>
<feature type="transmembrane region" description="Helical" evidence="1">
    <location>
        <begin position="209"/>
        <end position="231"/>
    </location>
</feature>